<dbReference type="STRING" id="1765967.BW247_11005"/>
<keyword evidence="3" id="KW-1185">Reference proteome</keyword>
<dbReference type="AlphaFoldDB" id="A0A1P8UIG6"/>
<organism evidence="2 3">
    <name type="scientific">Acidihalobacter ferrooxydans</name>
    <dbReference type="NCBI Taxonomy" id="1765967"/>
    <lineage>
        <taxon>Bacteria</taxon>
        <taxon>Pseudomonadati</taxon>
        <taxon>Pseudomonadota</taxon>
        <taxon>Gammaproteobacteria</taxon>
        <taxon>Chromatiales</taxon>
        <taxon>Ectothiorhodospiraceae</taxon>
        <taxon>Acidihalobacter</taxon>
    </lineage>
</organism>
<dbReference type="Proteomes" id="UP000243807">
    <property type="component" value="Chromosome"/>
</dbReference>
<proteinExistence type="predicted"/>
<dbReference type="Gene3D" id="2.60.120.650">
    <property type="entry name" value="Cupin"/>
    <property type="match status" value="1"/>
</dbReference>
<protein>
    <submittedName>
        <fullName evidence="2">Cupin</fullName>
    </submittedName>
</protein>
<dbReference type="PANTHER" id="PTHR12461">
    <property type="entry name" value="HYPOXIA-INDUCIBLE FACTOR 1 ALPHA INHIBITOR-RELATED"/>
    <property type="match status" value="1"/>
</dbReference>
<gene>
    <name evidence="2" type="ORF">BW247_11005</name>
</gene>
<dbReference type="PROSITE" id="PS51184">
    <property type="entry name" value="JMJC"/>
    <property type="match status" value="1"/>
</dbReference>
<feature type="domain" description="JmjC" evidence="1">
    <location>
        <begin position="76"/>
        <end position="254"/>
    </location>
</feature>
<evidence type="ECO:0000313" key="2">
    <source>
        <dbReference type="EMBL" id="APZ43551.1"/>
    </source>
</evidence>
<dbReference type="KEGG" id="afy:BW247_11005"/>
<accession>A0A1P8UIG6</accession>
<dbReference type="SUPFAM" id="SSF51197">
    <property type="entry name" value="Clavaminate synthase-like"/>
    <property type="match status" value="1"/>
</dbReference>
<sequence>MKLQPVVREEHLSRAEFLSAYRRAQRPVVLAQLTADWPARGKWNFDYLREVAGDTVVPLYANRQRDAHNYQYAHAAEMPLRDYLDRLEAGESDLRVFSFNILSAMPTLARDFSFPDMGLKLFDKVAFLFAGGRGARVQMHFDIDVPELLLCHFGGRKRVMLFPPAQTRHIYRVPFSFSSLREVDYDQPDYTRFPALRRLEGYTAELGHGDVLYIPSGYWHYIVYEEPGFSVSLRALPRRPGNVLRMLHNLLFVRTIERGMRKLYGQRWVARNERRAVEGTNRRLRRSGV</sequence>
<reference evidence="2 3" key="1">
    <citation type="submission" date="2017-01" db="EMBL/GenBank/DDBJ databases">
        <title>Draft sequence of Acidihalobacter ferrooxidans strain DSM 14175 (strain V8).</title>
        <authorList>
            <person name="Khaleque H.N."/>
            <person name="Ramsay J.P."/>
            <person name="Murphy R.J.T."/>
            <person name="Kaksonen A.H."/>
            <person name="Boxall N.J."/>
            <person name="Watkin E.L.J."/>
        </authorList>
    </citation>
    <scope>NUCLEOTIDE SEQUENCE [LARGE SCALE GENOMIC DNA]</scope>
    <source>
        <strain evidence="2 3">V8</strain>
    </source>
</reference>
<evidence type="ECO:0000259" key="1">
    <source>
        <dbReference type="PROSITE" id="PS51184"/>
    </source>
</evidence>
<evidence type="ECO:0000313" key="3">
    <source>
        <dbReference type="Proteomes" id="UP000243807"/>
    </source>
</evidence>
<dbReference type="OrthoDB" id="479699at2"/>
<dbReference type="PANTHER" id="PTHR12461:SF105">
    <property type="entry name" value="HYPOXIA-INDUCIBLE FACTOR 1-ALPHA INHIBITOR"/>
    <property type="match status" value="1"/>
</dbReference>
<dbReference type="InterPro" id="IPR003347">
    <property type="entry name" value="JmjC_dom"/>
</dbReference>
<dbReference type="EMBL" id="CP019434">
    <property type="protein sequence ID" value="APZ43551.1"/>
    <property type="molecule type" value="Genomic_DNA"/>
</dbReference>
<dbReference type="Pfam" id="PF13621">
    <property type="entry name" value="Cupin_8"/>
    <property type="match status" value="1"/>
</dbReference>
<dbReference type="InterPro" id="IPR041667">
    <property type="entry name" value="Cupin_8"/>
</dbReference>
<dbReference type="RefSeq" id="WP_076837191.1">
    <property type="nucleotide sequence ID" value="NZ_CP019434.1"/>
</dbReference>
<name>A0A1P8UIG6_9GAMM</name>